<evidence type="ECO:0000256" key="2">
    <source>
        <dbReference type="ARBA" id="ARBA00022643"/>
    </source>
</evidence>
<keyword evidence="1 5" id="KW-0285">Flavoprotein</keyword>
<dbReference type="InterPro" id="IPR023936">
    <property type="entry name" value="RutE-like"/>
</dbReference>
<dbReference type="Proteomes" id="UP000613582">
    <property type="component" value="Unassembled WGS sequence"/>
</dbReference>
<feature type="domain" description="Nitroreductase" evidence="6">
    <location>
        <begin position="28"/>
        <end position="176"/>
    </location>
</feature>
<dbReference type="InterPro" id="IPR050461">
    <property type="entry name" value="Nitroreductase_HadB/RutE"/>
</dbReference>
<keyword evidence="2 5" id="KW-0288">FMN</keyword>
<reference evidence="7" key="2">
    <citation type="submission" date="2020-09" db="EMBL/GenBank/DDBJ databases">
        <authorList>
            <person name="Sun Q."/>
            <person name="Zhou Y."/>
        </authorList>
    </citation>
    <scope>NUCLEOTIDE SEQUENCE</scope>
    <source>
        <strain evidence="7">CGMCC 1.12921</strain>
    </source>
</reference>
<name>A0A8J2V6J7_9PROT</name>
<dbReference type="RefSeq" id="WP_188158231.1">
    <property type="nucleotide sequence ID" value="NZ_BMGH01000001.1"/>
</dbReference>
<dbReference type="PANTHER" id="PTHR43543:SF1">
    <property type="entry name" value="MALONIC SEMIALDEHYDE REDUCTASE RUTE-RELATED"/>
    <property type="match status" value="1"/>
</dbReference>
<comment type="similarity">
    <text evidence="5">Belongs to the nitroreductase family. HadB/RutE subfamily.</text>
</comment>
<dbReference type="Pfam" id="PF00881">
    <property type="entry name" value="Nitroreductase"/>
    <property type="match status" value="1"/>
</dbReference>
<dbReference type="SUPFAM" id="SSF55469">
    <property type="entry name" value="FMN-dependent nitroreductase-like"/>
    <property type="match status" value="1"/>
</dbReference>
<accession>A0A8J2V6J7</accession>
<sequence length="209" mass="23384">MADQPESLSEKPTDNKPIGDHALDQILREARTYNDFSEEPVSDAMIKALYELTKWGATSANSSPARFVFITSQEAKERLAPHLTEQNRAKTMKCPLNVIIAHDMEFHEKLPKLFPHTDAKSWFEGDAAKIEETAFRNGTLQGAYLMIAARALGLDCGPMSGFDKDGVDKEFFHGTPLKSNWLCNIGYGTTKNLFPRSPRLSFDEACEIL</sequence>
<evidence type="ECO:0000313" key="7">
    <source>
        <dbReference type="EMBL" id="GGD14064.1"/>
    </source>
</evidence>
<evidence type="ECO:0000256" key="3">
    <source>
        <dbReference type="ARBA" id="ARBA00022857"/>
    </source>
</evidence>
<keyword evidence="5" id="KW-0520">NAD</keyword>
<dbReference type="InterPro" id="IPR000415">
    <property type="entry name" value="Nitroreductase-like"/>
</dbReference>
<dbReference type="NCBIfam" id="NF003768">
    <property type="entry name" value="PRK05365.1"/>
    <property type="match status" value="1"/>
</dbReference>
<evidence type="ECO:0000259" key="6">
    <source>
        <dbReference type="Pfam" id="PF00881"/>
    </source>
</evidence>
<proteinExistence type="inferred from homology"/>
<dbReference type="EMBL" id="BMGH01000001">
    <property type="protein sequence ID" value="GGD14064.1"/>
    <property type="molecule type" value="Genomic_DNA"/>
</dbReference>
<keyword evidence="3 5" id="KW-0521">NADP</keyword>
<dbReference type="AlphaFoldDB" id="A0A8J2V6J7"/>
<evidence type="ECO:0000256" key="4">
    <source>
        <dbReference type="ARBA" id="ARBA00023002"/>
    </source>
</evidence>
<protein>
    <recommendedName>
        <fullName evidence="5">Putative NADH dehydrogenase/NAD(P)H nitroreductase GCM10011342_23530</fullName>
        <ecNumber evidence="5">1.-.-.-</ecNumber>
    </recommendedName>
</protein>
<gene>
    <name evidence="7" type="ORF">GCM10011342_23530</name>
</gene>
<dbReference type="CDD" id="cd02148">
    <property type="entry name" value="RutE-like"/>
    <property type="match status" value="1"/>
</dbReference>
<dbReference type="GO" id="GO:0016491">
    <property type="term" value="F:oxidoreductase activity"/>
    <property type="evidence" value="ECO:0007669"/>
    <property type="project" value="UniProtKB-UniRule"/>
</dbReference>
<comment type="cofactor">
    <cofactor evidence="5">
        <name>FMN</name>
        <dbReference type="ChEBI" id="CHEBI:58210"/>
    </cofactor>
</comment>
<dbReference type="Gene3D" id="3.40.109.10">
    <property type="entry name" value="NADH Oxidase"/>
    <property type="match status" value="1"/>
</dbReference>
<dbReference type="HAMAP" id="MF_01204">
    <property type="entry name" value="Oxidoreductase_RutE_HadB"/>
    <property type="match status" value="1"/>
</dbReference>
<keyword evidence="8" id="KW-1185">Reference proteome</keyword>
<reference evidence="7" key="1">
    <citation type="journal article" date="2014" name="Int. J. Syst. Evol. Microbiol.">
        <title>Complete genome sequence of Corynebacterium casei LMG S-19264T (=DSM 44701T), isolated from a smear-ripened cheese.</title>
        <authorList>
            <consortium name="US DOE Joint Genome Institute (JGI-PGF)"/>
            <person name="Walter F."/>
            <person name="Albersmeier A."/>
            <person name="Kalinowski J."/>
            <person name="Ruckert C."/>
        </authorList>
    </citation>
    <scope>NUCLEOTIDE SEQUENCE</scope>
    <source>
        <strain evidence="7">CGMCC 1.12921</strain>
    </source>
</reference>
<dbReference type="EC" id="1.-.-.-" evidence="5"/>
<keyword evidence="4 5" id="KW-0560">Oxidoreductase</keyword>
<dbReference type="PANTHER" id="PTHR43543">
    <property type="entry name" value="MALONIC SEMIALDEHYDE REDUCTASE RUTE-RELATED"/>
    <property type="match status" value="1"/>
</dbReference>
<organism evidence="7 8">
    <name type="scientific">Aquisalinus flavus</name>
    <dbReference type="NCBI Taxonomy" id="1526572"/>
    <lineage>
        <taxon>Bacteria</taxon>
        <taxon>Pseudomonadati</taxon>
        <taxon>Pseudomonadota</taxon>
        <taxon>Alphaproteobacteria</taxon>
        <taxon>Parvularculales</taxon>
        <taxon>Parvularculaceae</taxon>
        <taxon>Aquisalinus</taxon>
    </lineage>
</organism>
<dbReference type="InterPro" id="IPR029479">
    <property type="entry name" value="Nitroreductase"/>
</dbReference>
<comment type="caution">
    <text evidence="7">The sequence shown here is derived from an EMBL/GenBank/DDBJ whole genome shotgun (WGS) entry which is preliminary data.</text>
</comment>
<evidence type="ECO:0000313" key="8">
    <source>
        <dbReference type="Proteomes" id="UP000613582"/>
    </source>
</evidence>
<evidence type="ECO:0000256" key="1">
    <source>
        <dbReference type="ARBA" id="ARBA00022630"/>
    </source>
</evidence>
<evidence type="ECO:0000256" key="5">
    <source>
        <dbReference type="HAMAP-Rule" id="MF_01204"/>
    </source>
</evidence>